<dbReference type="Proteomes" id="UP001139157">
    <property type="component" value="Unassembled WGS sequence"/>
</dbReference>
<keyword evidence="3" id="KW-0456">Lyase</keyword>
<evidence type="ECO:0000256" key="4">
    <source>
        <dbReference type="ARBA" id="ARBA00035117"/>
    </source>
</evidence>
<comment type="caution">
    <text evidence="9">The sequence shown here is derived from an EMBL/GenBank/DDBJ whole genome shotgun (WGS) entry which is preliminary data.</text>
</comment>
<evidence type="ECO:0000256" key="8">
    <source>
        <dbReference type="ARBA" id="ARBA00048742"/>
    </source>
</evidence>
<gene>
    <name evidence="9" type="ORF">NDR86_03310</name>
</gene>
<keyword evidence="2" id="KW-0443">Lipid metabolism</keyword>
<evidence type="ECO:0000256" key="1">
    <source>
        <dbReference type="ARBA" id="ARBA00022832"/>
    </source>
</evidence>
<organism evidence="9 10">
    <name type="scientific">Nocardia pulmonis</name>
    <dbReference type="NCBI Taxonomy" id="2951408"/>
    <lineage>
        <taxon>Bacteria</taxon>
        <taxon>Bacillati</taxon>
        <taxon>Actinomycetota</taxon>
        <taxon>Actinomycetes</taxon>
        <taxon>Mycobacteriales</taxon>
        <taxon>Nocardiaceae</taxon>
        <taxon>Nocardia</taxon>
    </lineage>
</organism>
<evidence type="ECO:0000313" key="10">
    <source>
        <dbReference type="Proteomes" id="UP001139157"/>
    </source>
</evidence>
<comment type="similarity">
    <text evidence="4">Belongs to the FcoT family.</text>
</comment>
<sequence length="175" mass="19226">MIAAPAVFEVEPEFLAEVQRCYKPHCRYLRTASVRTDGETVVGTGEFGIGAPCYIDDTGHLNAVEVIICFNQLMYQTVATVVRHGLHPAFADWAMADFHRRYLPDILIAEVRTEFERPIDSTAFTGEFTLGAADAYTNSAGAQRIALHTGFRFTDGTGVCHGRIRLVVVDTGAGR</sequence>
<keyword evidence="10" id="KW-1185">Reference proteome</keyword>
<evidence type="ECO:0000313" key="9">
    <source>
        <dbReference type="EMBL" id="MCM6772499.1"/>
    </source>
</evidence>
<dbReference type="InterPro" id="IPR043064">
    <property type="entry name" value="FcoT_ThioEstase_Rv0098-like_sf"/>
</dbReference>
<reference evidence="9" key="1">
    <citation type="submission" date="2022-06" db="EMBL/GenBank/DDBJ databases">
        <title>Novel species in genus nocardia.</title>
        <authorList>
            <person name="Li F."/>
        </authorList>
    </citation>
    <scope>NUCLEOTIDE SEQUENCE</scope>
    <source>
        <strain evidence="9">CDC141</strain>
    </source>
</reference>
<dbReference type="GO" id="GO:0016829">
    <property type="term" value="F:lyase activity"/>
    <property type="evidence" value="ECO:0007669"/>
    <property type="project" value="UniProtKB-KW"/>
</dbReference>
<keyword evidence="1" id="KW-0276">Fatty acid metabolism</keyword>
<name>A0A9X2E1K4_9NOCA</name>
<evidence type="ECO:0000256" key="3">
    <source>
        <dbReference type="ARBA" id="ARBA00023239"/>
    </source>
</evidence>
<dbReference type="EMBL" id="JAMRXG010000001">
    <property type="protein sequence ID" value="MCM6772499.1"/>
    <property type="molecule type" value="Genomic_DNA"/>
</dbReference>
<evidence type="ECO:0000256" key="7">
    <source>
        <dbReference type="ARBA" id="ARBA00035448"/>
    </source>
</evidence>
<protein>
    <recommendedName>
        <fullName evidence="6">(2E)-enoyl-[ACP] glycyltransferase</fullName>
        <ecNumber evidence="5">4.3.2.11</ecNumber>
    </recommendedName>
    <alternativeName>
        <fullName evidence="7">(2E)-unsaturated fatty acyl-[ACP] glycyltransferase</fullName>
    </alternativeName>
</protein>
<evidence type="ECO:0000256" key="6">
    <source>
        <dbReference type="ARBA" id="ARBA00035169"/>
    </source>
</evidence>
<dbReference type="AlphaFoldDB" id="A0A9X2E1K4"/>
<dbReference type="GO" id="GO:0006631">
    <property type="term" value="P:fatty acid metabolic process"/>
    <property type="evidence" value="ECO:0007669"/>
    <property type="project" value="UniProtKB-KW"/>
</dbReference>
<dbReference type="InterPro" id="IPR022598">
    <property type="entry name" value="FcoT_ThioEstase"/>
</dbReference>
<proteinExistence type="inferred from homology"/>
<evidence type="ECO:0000256" key="2">
    <source>
        <dbReference type="ARBA" id="ARBA00023098"/>
    </source>
</evidence>
<evidence type="ECO:0000256" key="5">
    <source>
        <dbReference type="ARBA" id="ARBA00035127"/>
    </source>
</evidence>
<comment type="catalytic activity">
    <reaction evidence="8">
        <text>a (3R)-3-[(carboxymethyl)amino]fatty acid + holo-[ACP] + H(+) = a (2E)-enoyl-[ACP] + glycine + H2O</text>
        <dbReference type="Rhea" id="RHEA:74923"/>
        <dbReference type="Rhea" id="RHEA-COMP:9685"/>
        <dbReference type="Rhea" id="RHEA-COMP:9925"/>
        <dbReference type="ChEBI" id="CHEBI:15377"/>
        <dbReference type="ChEBI" id="CHEBI:15378"/>
        <dbReference type="ChEBI" id="CHEBI:57305"/>
        <dbReference type="ChEBI" id="CHEBI:64479"/>
        <dbReference type="ChEBI" id="CHEBI:78784"/>
        <dbReference type="ChEBI" id="CHEBI:193080"/>
        <dbReference type="EC" id="4.3.2.11"/>
    </reaction>
    <physiologicalReaction direction="right-to-left" evidence="8">
        <dbReference type="Rhea" id="RHEA:74925"/>
    </physiologicalReaction>
</comment>
<dbReference type="RefSeq" id="WP_251909347.1">
    <property type="nucleotide sequence ID" value="NZ_JAMRXG010000001.1"/>
</dbReference>
<dbReference type="Gene3D" id="3.10.129.30">
    <property type="entry name" value="Rv0098, thioesterase-like hot dog domain"/>
    <property type="match status" value="1"/>
</dbReference>
<accession>A0A9X2E1K4</accession>
<dbReference type="Pfam" id="PF10862">
    <property type="entry name" value="FcoT"/>
    <property type="match status" value="1"/>
</dbReference>
<dbReference type="EC" id="4.3.2.11" evidence="5"/>